<proteinExistence type="predicted"/>
<evidence type="ECO:0000313" key="2">
    <source>
        <dbReference type="Proteomes" id="UP000024635"/>
    </source>
</evidence>
<name>A0A016WTJ3_9BILA</name>
<dbReference type="OrthoDB" id="10558606at2759"/>
<protein>
    <submittedName>
        <fullName evidence="1">Uncharacterized protein</fullName>
    </submittedName>
</protein>
<evidence type="ECO:0000313" key="1">
    <source>
        <dbReference type="EMBL" id="EYC42980.1"/>
    </source>
</evidence>
<reference evidence="2" key="1">
    <citation type="journal article" date="2015" name="Nat. Genet.">
        <title>The genome and transcriptome of the zoonotic hookworm Ancylostoma ceylanicum identify infection-specific gene families.</title>
        <authorList>
            <person name="Schwarz E.M."/>
            <person name="Hu Y."/>
            <person name="Antoshechkin I."/>
            <person name="Miller M.M."/>
            <person name="Sternberg P.W."/>
            <person name="Aroian R.V."/>
        </authorList>
    </citation>
    <scope>NUCLEOTIDE SEQUENCE</scope>
    <source>
        <strain evidence="2">HY135</strain>
    </source>
</reference>
<gene>
    <name evidence="1" type="primary">Acey_s0508.g2706</name>
    <name evidence="1" type="ORF">Y032_0508g2706</name>
</gene>
<dbReference type="Proteomes" id="UP000024635">
    <property type="component" value="Unassembled WGS sequence"/>
</dbReference>
<dbReference type="AlphaFoldDB" id="A0A016WTJ3"/>
<comment type="caution">
    <text evidence="1">The sequence shown here is derived from an EMBL/GenBank/DDBJ whole genome shotgun (WGS) entry which is preliminary data.</text>
</comment>
<accession>A0A016WTJ3</accession>
<keyword evidence="2" id="KW-1185">Reference proteome</keyword>
<sequence>MSLDRFLVKENLVVASGPNENSVRGGQTVLVLLRMDPKNPRRDSEHFLRSFSYVRFDANKNKIYSHETLRVDREMQEWLASRAKDIVVLMSLSEAAEDMPLQRLRVLFSSYPHPVSAHALPPELNGLEAGKSISRCSASEDIFAVSKQTAGYDNDCGEDVDYLQRLARAEECSIAPSSDTSAGDGHVFRAEPMEVDDRYEPYHSIMMDIADDEMLSRPSHVGHGTAHDLCMSTTFQEKQERTLITANMIFVAATNQIQDSLATVDTRVRKLQSTMDEQEEMPKRQRNFPVLNCRGNLD</sequence>
<organism evidence="1 2">
    <name type="scientific">Ancylostoma ceylanicum</name>
    <dbReference type="NCBI Taxonomy" id="53326"/>
    <lineage>
        <taxon>Eukaryota</taxon>
        <taxon>Metazoa</taxon>
        <taxon>Ecdysozoa</taxon>
        <taxon>Nematoda</taxon>
        <taxon>Chromadorea</taxon>
        <taxon>Rhabditida</taxon>
        <taxon>Rhabditina</taxon>
        <taxon>Rhabditomorpha</taxon>
        <taxon>Strongyloidea</taxon>
        <taxon>Ancylostomatidae</taxon>
        <taxon>Ancylostomatinae</taxon>
        <taxon>Ancylostoma</taxon>
    </lineage>
</organism>
<dbReference type="EMBL" id="JARK01000108">
    <property type="protein sequence ID" value="EYC42980.1"/>
    <property type="molecule type" value="Genomic_DNA"/>
</dbReference>